<gene>
    <name evidence="2" type="ORF">GCM10011506_48110</name>
</gene>
<sequence>MEYKVIEWVKLLPAKKLKKYSKKAFKYIPIFLAIYFYHNNRQLEDYNELKEDQIKFKEEKIKLAEHYLNKNHALEMKKLESQYQDSLKTARLKEQKNELKLIEKQIESKNYEAHRRQKELKELDKLAVKIMEADKLENLVNFSTMDNESYRKHQEVRVDKRHYINLLEVKAANLDRAEVWEPFIEKMRSPKLTRDRFYGSSTGI</sequence>
<feature type="coiled-coil region" evidence="1">
    <location>
        <begin position="40"/>
        <end position="112"/>
    </location>
</feature>
<dbReference type="RefSeq" id="WP_188467923.1">
    <property type="nucleotide sequence ID" value="NZ_BAABHU010000035.1"/>
</dbReference>
<organism evidence="2 3">
    <name type="scientific">Marivirga lumbricoides</name>
    <dbReference type="NCBI Taxonomy" id="1046115"/>
    <lineage>
        <taxon>Bacteria</taxon>
        <taxon>Pseudomonadati</taxon>
        <taxon>Bacteroidota</taxon>
        <taxon>Cytophagia</taxon>
        <taxon>Cytophagales</taxon>
        <taxon>Marivirgaceae</taxon>
        <taxon>Marivirga</taxon>
    </lineage>
</organism>
<keyword evidence="1" id="KW-0175">Coiled coil</keyword>
<keyword evidence="3" id="KW-1185">Reference proteome</keyword>
<evidence type="ECO:0000313" key="2">
    <source>
        <dbReference type="EMBL" id="GGC56840.1"/>
    </source>
</evidence>
<dbReference type="Proteomes" id="UP000636010">
    <property type="component" value="Unassembled WGS sequence"/>
</dbReference>
<dbReference type="EMBL" id="BMEC01000036">
    <property type="protein sequence ID" value="GGC56840.1"/>
    <property type="molecule type" value="Genomic_DNA"/>
</dbReference>
<evidence type="ECO:0000256" key="1">
    <source>
        <dbReference type="SAM" id="Coils"/>
    </source>
</evidence>
<protein>
    <submittedName>
        <fullName evidence="2">Uncharacterized protein</fullName>
    </submittedName>
</protein>
<proteinExistence type="predicted"/>
<comment type="caution">
    <text evidence="2">The sequence shown here is derived from an EMBL/GenBank/DDBJ whole genome shotgun (WGS) entry which is preliminary data.</text>
</comment>
<accession>A0ABQ1N7Z1</accession>
<name>A0ABQ1N7Z1_9BACT</name>
<evidence type="ECO:0000313" key="3">
    <source>
        <dbReference type="Proteomes" id="UP000636010"/>
    </source>
</evidence>
<reference evidence="3" key="1">
    <citation type="journal article" date="2019" name="Int. J. Syst. Evol. Microbiol.">
        <title>The Global Catalogue of Microorganisms (GCM) 10K type strain sequencing project: providing services to taxonomists for standard genome sequencing and annotation.</title>
        <authorList>
            <consortium name="The Broad Institute Genomics Platform"/>
            <consortium name="The Broad Institute Genome Sequencing Center for Infectious Disease"/>
            <person name="Wu L."/>
            <person name="Ma J."/>
        </authorList>
    </citation>
    <scope>NUCLEOTIDE SEQUENCE [LARGE SCALE GENOMIC DNA]</scope>
    <source>
        <strain evidence="3">CGMCC 1.10832</strain>
    </source>
</reference>